<keyword evidence="3" id="KW-1185">Reference proteome</keyword>
<evidence type="ECO:0000313" key="3">
    <source>
        <dbReference type="Proteomes" id="UP001064489"/>
    </source>
</evidence>
<protein>
    <submittedName>
        <fullName evidence="2">Uncharacterized protein</fullName>
    </submittedName>
</protein>
<sequence>MAAVTKGAADDNRSGKYRGGVSKATVSEGEAVVNRIGQLVPVNNAAWNLEKEVAKIIEVGAQLGLNFNGKEAEMAEILRSREMEDADQARDRTIKVSSVTDHVEALDIRAKSTDFDDDDGGGLVSHVIITC</sequence>
<dbReference type="EMBL" id="JAJSOW010000101">
    <property type="protein sequence ID" value="KAI9182458.1"/>
    <property type="molecule type" value="Genomic_DNA"/>
</dbReference>
<accession>A0AAD5J1Q0</accession>
<dbReference type="AlphaFoldDB" id="A0AAD5J1Q0"/>
<comment type="caution">
    <text evidence="2">The sequence shown here is derived from an EMBL/GenBank/DDBJ whole genome shotgun (WGS) entry which is preliminary data.</text>
</comment>
<dbReference type="Proteomes" id="UP001064489">
    <property type="component" value="Chromosome 4"/>
</dbReference>
<reference evidence="2" key="1">
    <citation type="journal article" date="2022" name="Plant J.">
        <title>Strategies of tolerance reflected in two North American maple genomes.</title>
        <authorList>
            <person name="McEvoy S.L."/>
            <person name="Sezen U.U."/>
            <person name="Trouern-Trend A."/>
            <person name="McMahon S.M."/>
            <person name="Schaberg P.G."/>
            <person name="Yang J."/>
            <person name="Wegrzyn J.L."/>
            <person name="Swenson N.G."/>
        </authorList>
    </citation>
    <scope>NUCLEOTIDE SEQUENCE</scope>
    <source>
        <strain evidence="2">91603</strain>
    </source>
</reference>
<gene>
    <name evidence="2" type="ORF">LWI28_025590</name>
</gene>
<organism evidence="2 3">
    <name type="scientific">Acer negundo</name>
    <name type="common">Box elder</name>
    <dbReference type="NCBI Taxonomy" id="4023"/>
    <lineage>
        <taxon>Eukaryota</taxon>
        <taxon>Viridiplantae</taxon>
        <taxon>Streptophyta</taxon>
        <taxon>Embryophyta</taxon>
        <taxon>Tracheophyta</taxon>
        <taxon>Spermatophyta</taxon>
        <taxon>Magnoliopsida</taxon>
        <taxon>eudicotyledons</taxon>
        <taxon>Gunneridae</taxon>
        <taxon>Pentapetalae</taxon>
        <taxon>rosids</taxon>
        <taxon>malvids</taxon>
        <taxon>Sapindales</taxon>
        <taxon>Sapindaceae</taxon>
        <taxon>Hippocastanoideae</taxon>
        <taxon>Acereae</taxon>
        <taxon>Acer</taxon>
    </lineage>
</organism>
<reference evidence="2" key="2">
    <citation type="submission" date="2023-02" db="EMBL/GenBank/DDBJ databases">
        <authorList>
            <person name="Swenson N.G."/>
            <person name="Wegrzyn J.L."/>
            <person name="Mcevoy S.L."/>
        </authorList>
    </citation>
    <scope>NUCLEOTIDE SEQUENCE</scope>
    <source>
        <strain evidence="2">91603</strain>
        <tissue evidence="2">Leaf</tissue>
    </source>
</reference>
<evidence type="ECO:0000313" key="2">
    <source>
        <dbReference type="EMBL" id="KAI9182458.1"/>
    </source>
</evidence>
<feature type="region of interest" description="Disordered" evidence="1">
    <location>
        <begin position="1"/>
        <end position="22"/>
    </location>
</feature>
<evidence type="ECO:0000256" key="1">
    <source>
        <dbReference type="SAM" id="MobiDB-lite"/>
    </source>
</evidence>
<proteinExistence type="predicted"/>
<name>A0AAD5J1Q0_ACENE</name>